<dbReference type="Proteomes" id="UP000050525">
    <property type="component" value="Unassembled WGS sequence"/>
</dbReference>
<feature type="compositionally biased region" description="Basic and acidic residues" evidence="1">
    <location>
        <begin position="106"/>
        <end position="127"/>
    </location>
</feature>
<proteinExistence type="predicted"/>
<dbReference type="EMBL" id="AKHW03000144">
    <property type="protein sequence ID" value="KYO49001.1"/>
    <property type="molecule type" value="Genomic_DNA"/>
</dbReference>
<protein>
    <submittedName>
        <fullName evidence="2">Uncharacterized protein</fullName>
    </submittedName>
</protein>
<gene>
    <name evidence="2" type="ORF">Y1Q_0012746</name>
</gene>
<accession>A0A151PIR6</accession>
<feature type="region of interest" description="Disordered" evidence="1">
    <location>
        <begin position="105"/>
        <end position="149"/>
    </location>
</feature>
<dbReference type="AlphaFoldDB" id="A0A151PIR6"/>
<name>A0A151PIR6_ALLMI</name>
<evidence type="ECO:0000313" key="2">
    <source>
        <dbReference type="EMBL" id="KYO49001.1"/>
    </source>
</evidence>
<keyword evidence="3" id="KW-1185">Reference proteome</keyword>
<evidence type="ECO:0000256" key="1">
    <source>
        <dbReference type="SAM" id="MobiDB-lite"/>
    </source>
</evidence>
<sequence length="179" mass="20054">MCGSVVFGENWLLLVRRRVSEELQHDRSGTWGKRAPRRCCVCNGSLWALRQVCGACSGPLGTAKSPWVTVLVLSRVPARCARLLAARDVSSPGWRHLPRFQVVQKTADEQPEEGRNPRLTSRRERSLKGSWRGRNGSWRRQPGNKKCGSGWAGGRGMFNVCSEKDRWKLLSASTLSHTL</sequence>
<reference evidence="2 3" key="1">
    <citation type="journal article" date="2012" name="Genome Biol.">
        <title>Sequencing three crocodilian genomes to illuminate the evolution of archosaurs and amniotes.</title>
        <authorList>
            <person name="St John J.A."/>
            <person name="Braun E.L."/>
            <person name="Isberg S.R."/>
            <person name="Miles L.G."/>
            <person name="Chong A.Y."/>
            <person name="Gongora J."/>
            <person name="Dalzell P."/>
            <person name="Moran C."/>
            <person name="Bed'hom B."/>
            <person name="Abzhanov A."/>
            <person name="Burgess S.C."/>
            <person name="Cooksey A.M."/>
            <person name="Castoe T.A."/>
            <person name="Crawford N.G."/>
            <person name="Densmore L.D."/>
            <person name="Drew J.C."/>
            <person name="Edwards S.V."/>
            <person name="Faircloth B.C."/>
            <person name="Fujita M.K."/>
            <person name="Greenwold M.J."/>
            <person name="Hoffmann F.G."/>
            <person name="Howard J.M."/>
            <person name="Iguchi T."/>
            <person name="Janes D.E."/>
            <person name="Khan S.Y."/>
            <person name="Kohno S."/>
            <person name="de Koning A.J."/>
            <person name="Lance S.L."/>
            <person name="McCarthy F.M."/>
            <person name="McCormack J.E."/>
            <person name="Merchant M.E."/>
            <person name="Peterson D.G."/>
            <person name="Pollock D.D."/>
            <person name="Pourmand N."/>
            <person name="Raney B.J."/>
            <person name="Roessler K.A."/>
            <person name="Sanford J.R."/>
            <person name="Sawyer R.H."/>
            <person name="Schmidt C.J."/>
            <person name="Triplett E.W."/>
            <person name="Tuberville T.D."/>
            <person name="Venegas-Anaya M."/>
            <person name="Howard J.T."/>
            <person name="Jarvis E.D."/>
            <person name="Guillette L.J.Jr."/>
            <person name="Glenn T.C."/>
            <person name="Green R.E."/>
            <person name="Ray D.A."/>
        </authorList>
    </citation>
    <scope>NUCLEOTIDE SEQUENCE [LARGE SCALE GENOMIC DNA]</scope>
    <source>
        <strain evidence="2">KSC_2009_1</strain>
    </source>
</reference>
<organism evidence="2 3">
    <name type="scientific">Alligator mississippiensis</name>
    <name type="common">American alligator</name>
    <dbReference type="NCBI Taxonomy" id="8496"/>
    <lineage>
        <taxon>Eukaryota</taxon>
        <taxon>Metazoa</taxon>
        <taxon>Chordata</taxon>
        <taxon>Craniata</taxon>
        <taxon>Vertebrata</taxon>
        <taxon>Euteleostomi</taxon>
        <taxon>Archelosauria</taxon>
        <taxon>Archosauria</taxon>
        <taxon>Crocodylia</taxon>
        <taxon>Alligatoridae</taxon>
        <taxon>Alligatorinae</taxon>
        <taxon>Alligator</taxon>
    </lineage>
</organism>
<comment type="caution">
    <text evidence="2">The sequence shown here is derived from an EMBL/GenBank/DDBJ whole genome shotgun (WGS) entry which is preliminary data.</text>
</comment>
<evidence type="ECO:0000313" key="3">
    <source>
        <dbReference type="Proteomes" id="UP000050525"/>
    </source>
</evidence>
<feature type="compositionally biased region" description="Low complexity" evidence="1">
    <location>
        <begin position="129"/>
        <end position="140"/>
    </location>
</feature>